<dbReference type="Gene3D" id="2.60.120.380">
    <property type="match status" value="1"/>
</dbReference>
<accession>A0ABR7VB02</accession>
<evidence type="ECO:0000256" key="1">
    <source>
        <dbReference type="SAM" id="SignalP"/>
    </source>
</evidence>
<protein>
    <submittedName>
        <fullName evidence="2">T9SS type B sorting domain-containing protein</fullName>
    </submittedName>
</protein>
<organism evidence="2 3">
    <name type="scientific">Maribacter arenosus</name>
    <dbReference type="NCBI Taxonomy" id="1854708"/>
    <lineage>
        <taxon>Bacteria</taxon>
        <taxon>Pseudomonadati</taxon>
        <taxon>Bacteroidota</taxon>
        <taxon>Flavobacteriia</taxon>
        <taxon>Flavobacteriales</taxon>
        <taxon>Flavobacteriaceae</taxon>
        <taxon>Maribacter</taxon>
    </lineage>
</organism>
<dbReference type="SUPFAM" id="SSF49299">
    <property type="entry name" value="PKD domain"/>
    <property type="match status" value="1"/>
</dbReference>
<dbReference type="InterPro" id="IPR026341">
    <property type="entry name" value="T9SS_type_B"/>
</dbReference>
<comment type="caution">
    <text evidence="2">The sequence shown here is derived from an EMBL/GenBank/DDBJ whole genome shotgun (WGS) entry which is preliminary data.</text>
</comment>
<gene>
    <name evidence="2" type="ORF">HPE63_09230</name>
</gene>
<feature type="signal peptide" evidence="1">
    <location>
        <begin position="1"/>
        <end position="21"/>
    </location>
</feature>
<dbReference type="EMBL" id="JABTCG010000003">
    <property type="protein sequence ID" value="MBD0850850.1"/>
    <property type="molecule type" value="Genomic_DNA"/>
</dbReference>
<dbReference type="Proteomes" id="UP000598350">
    <property type="component" value="Unassembled WGS sequence"/>
</dbReference>
<reference evidence="2 3" key="1">
    <citation type="submission" date="2020-05" db="EMBL/GenBank/DDBJ databases">
        <title>The draft genome sequence of Maribacter arenosus CAU 1321.</title>
        <authorList>
            <person name="Mu L."/>
        </authorList>
    </citation>
    <scope>NUCLEOTIDE SEQUENCE [LARGE SCALE GENOMIC DNA]</scope>
    <source>
        <strain evidence="2 3">CAU 1321</strain>
    </source>
</reference>
<dbReference type="NCBIfam" id="TIGR04131">
    <property type="entry name" value="Bac_Flav_CTERM"/>
    <property type="match status" value="1"/>
</dbReference>
<evidence type="ECO:0000313" key="2">
    <source>
        <dbReference type="EMBL" id="MBD0850850.1"/>
    </source>
</evidence>
<name>A0ABR7VB02_9FLAO</name>
<proteinExistence type="predicted"/>
<keyword evidence="3" id="KW-1185">Reference proteome</keyword>
<keyword evidence="1" id="KW-0732">Signal</keyword>
<evidence type="ECO:0000313" key="3">
    <source>
        <dbReference type="Proteomes" id="UP000598350"/>
    </source>
</evidence>
<dbReference type="InterPro" id="IPR035986">
    <property type="entry name" value="PKD_dom_sf"/>
</dbReference>
<sequence>MKYKGIRFFLVLLLGVSGVYAQVAPDCGTAIPICNNTPVNGGTMGYGVDDFDGALMSGCLEETTTGAIESNSAWYRFRTGASGQLGFNIGFDTSEDWDFALYKTSDCNTLGEPVRCNFFDNQDQNAFIGVGEDPTGTTVNVQYEDWLQVEPGEDYYLLINNFSNSNSGFSIQFSGSIFISNPYDALDCSIISNLLGPPISACENDIITLDATTTDATAYNWFMDGGSGFQPIIGENNPTLAVTTNGAYRVNVTLPDGSTVISDVEVVYSAMPLANPLTDDASCSGATTYDLSQKDTEVLGTQNPAEFIVSYHATYTDATNGTNVLPKAFVTGNGSQTIFVRLSSISNPMCFDASQQFQLTHLESPIMDFDTEAYLCAENASVVIGETLPPNPNYTYLWDSGETTANIEVFQAGTYTVTATNSQGGVTCNDSRTINVTTSVTPVITDVLIEDLQVKNTVTVLTNITDHIEFQLDGGDFQSSNVFSDVLPGIHTITINDVNGCGTVTEQIVVVGFPKFFTPNGDNHNDLWHIDGISELEAPIVHIYDRFGKFLKQLNASDIGWDGRFNGNPLPSSDYWFKLSYIDTTGQRSTAKYINNHFSLKR</sequence>
<dbReference type="Pfam" id="PF13585">
    <property type="entry name" value="CHU_C"/>
    <property type="match status" value="1"/>
</dbReference>
<feature type="chain" id="PRO_5046619173" evidence="1">
    <location>
        <begin position="22"/>
        <end position="602"/>
    </location>
</feature>